<organism evidence="1">
    <name type="scientific">Rhizophora mucronata</name>
    <name type="common">Asiatic mangrove</name>
    <dbReference type="NCBI Taxonomy" id="61149"/>
    <lineage>
        <taxon>Eukaryota</taxon>
        <taxon>Viridiplantae</taxon>
        <taxon>Streptophyta</taxon>
        <taxon>Embryophyta</taxon>
        <taxon>Tracheophyta</taxon>
        <taxon>Spermatophyta</taxon>
        <taxon>Magnoliopsida</taxon>
        <taxon>eudicotyledons</taxon>
        <taxon>Gunneridae</taxon>
        <taxon>Pentapetalae</taxon>
        <taxon>rosids</taxon>
        <taxon>fabids</taxon>
        <taxon>Malpighiales</taxon>
        <taxon>Rhizophoraceae</taxon>
        <taxon>Rhizophora</taxon>
    </lineage>
</organism>
<evidence type="ECO:0000313" key="1">
    <source>
        <dbReference type="EMBL" id="MBX54368.1"/>
    </source>
</evidence>
<proteinExistence type="predicted"/>
<sequence>MAVSCSTTPSLLLSRSFFIFSVPHFFNSCFQHSTVKQCSYANHKGISSKFHNQTTVCPSAIILIQQLVSIHHRWTKCESQCYQR</sequence>
<accession>A0A2P2PHW4</accession>
<name>A0A2P2PHW4_RHIMU</name>
<reference evidence="1" key="1">
    <citation type="submission" date="2018-02" db="EMBL/GenBank/DDBJ databases">
        <title>Rhizophora mucronata_Transcriptome.</title>
        <authorList>
            <person name="Meera S.P."/>
            <person name="Sreeshan A."/>
            <person name="Augustine A."/>
        </authorList>
    </citation>
    <scope>NUCLEOTIDE SEQUENCE</scope>
    <source>
        <tissue evidence="1">Leaf</tissue>
    </source>
</reference>
<dbReference type="AlphaFoldDB" id="A0A2P2PHW4"/>
<protein>
    <submittedName>
        <fullName evidence="1">Uncharacterized protein</fullName>
    </submittedName>
</protein>
<dbReference type="EMBL" id="GGEC01073884">
    <property type="protein sequence ID" value="MBX54368.1"/>
    <property type="molecule type" value="Transcribed_RNA"/>
</dbReference>